<name>A0A561C8I0_9BURK</name>
<reference evidence="1 2" key="1">
    <citation type="submission" date="2019-06" db="EMBL/GenBank/DDBJ databases">
        <title>Sorghum-associated microbial communities from plants grown in Nebraska, USA.</title>
        <authorList>
            <person name="Schachtman D."/>
        </authorList>
    </citation>
    <scope>NUCLEOTIDE SEQUENCE [LARGE SCALE GENOMIC DNA]</scope>
    <source>
        <strain evidence="1 2">T529</strain>
    </source>
</reference>
<protein>
    <recommendedName>
        <fullName evidence="3">Diguanylate cyclase</fullName>
    </recommendedName>
</protein>
<accession>A0A561C8I0</accession>
<organism evidence="1 2">
    <name type="scientific">Variovorax beijingensis</name>
    <dbReference type="NCBI Taxonomy" id="2496117"/>
    <lineage>
        <taxon>Bacteria</taxon>
        <taxon>Pseudomonadati</taxon>
        <taxon>Pseudomonadota</taxon>
        <taxon>Betaproteobacteria</taxon>
        <taxon>Burkholderiales</taxon>
        <taxon>Comamonadaceae</taxon>
        <taxon>Variovorax</taxon>
    </lineage>
</organism>
<sequence length="221" mass="24747">MNILETVADQSDAMRLPLYAVTVTAVAREQAPALLSLHWHGFFRRTPLRLPGVPLPARPVPQSMAQLDVPAGRLDAFDELERSLLEAAWQLGAWDVERLERPAWWRLGAPATEVSDGRRAFGYYDDDAQDGEHLMADAPDREELMRLAAHRGYLRWLFRPRKRGIWAAVQEPQGGDDTLDDSGGRALPCPVMPQPRQADAAARRTTVYRLGRSHRLVLGGP</sequence>
<dbReference type="EMBL" id="VIVL01000003">
    <property type="protein sequence ID" value="TWD87202.1"/>
    <property type="molecule type" value="Genomic_DNA"/>
</dbReference>
<gene>
    <name evidence="1" type="ORF">FB547_103179</name>
</gene>
<dbReference type="RefSeq" id="WP_145742339.1">
    <property type="nucleotide sequence ID" value="NZ_VIVL01000003.1"/>
</dbReference>
<dbReference type="Proteomes" id="UP000319722">
    <property type="component" value="Unassembled WGS sequence"/>
</dbReference>
<evidence type="ECO:0008006" key="3">
    <source>
        <dbReference type="Google" id="ProtNLM"/>
    </source>
</evidence>
<evidence type="ECO:0000313" key="2">
    <source>
        <dbReference type="Proteomes" id="UP000319722"/>
    </source>
</evidence>
<proteinExistence type="predicted"/>
<comment type="caution">
    <text evidence="1">The sequence shown here is derived from an EMBL/GenBank/DDBJ whole genome shotgun (WGS) entry which is preliminary data.</text>
</comment>
<dbReference type="OrthoDB" id="8534240at2"/>
<evidence type="ECO:0000313" key="1">
    <source>
        <dbReference type="EMBL" id="TWD87202.1"/>
    </source>
</evidence>
<dbReference type="AlphaFoldDB" id="A0A561C8I0"/>